<accession>A0ABU1Y316</accession>
<dbReference type="PANTHER" id="PTHR15020:SF50">
    <property type="entry name" value="UPF0659 PROTEIN YMR090W"/>
    <property type="match status" value="1"/>
</dbReference>
<dbReference type="InterPro" id="IPR036291">
    <property type="entry name" value="NAD(P)-bd_dom_sf"/>
</dbReference>
<name>A0ABU1Y316_9GAMM</name>
<dbReference type="Pfam" id="PF13460">
    <property type="entry name" value="NAD_binding_10"/>
    <property type="match status" value="1"/>
</dbReference>
<comment type="caution">
    <text evidence="2">The sequence shown here is derived from an EMBL/GenBank/DDBJ whole genome shotgun (WGS) entry which is preliminary data.</text>
</comment>
<dbReference type="EMBL" id="JAVDWO010000018">
    <property type="protein sequence ID" value="MDR7194721.1"/>
    <property type="molecule type" value="Genomic_DNA"/>
</dbReference>
<dbReference type="SUPFAM" id="SSF51735">
    <property type="entry name" value="NAD(P)-binding Rossmann-fold domains"/>
    <property type="match status" value="1"/>
</dbReference>
<organism evidence="2 3">
    <name type="scientific">Luteimonas terrae</name>
    <dbReference type="NCBI Taxonomy" id="1530191"/>
    <lineage>
        <taxon>Bacteria</taxon>
        <taxon>Pseudomonadati</taxon>
        <taxon>Pseudomonadota</taxon>
        <taxon>Gammaproteobacteria</taxon>
        <taxon>Lysobacterales</taxon>
        <taxon>Lysobacteraceae</taxon>
        <taxon>Luteimonas</taxon>
    </lineage>
</organism>
<dbReference type="RefSeq" id="WP_310238398.1">
    <property type="nucleotide sequence ID" value="NZ_JAVDWO010000018.1"/>
</dbReference>
<dbReference type="Gene3D" id="3.40.50.720">
    <property type="entry name" value="NAD(P)-binding Rossmann-like Domain"/>
    <property type="match status" value="1"/>
</dbReference>
<sequence>MSRIVIIGGHGRVALQLAKRLTGTGHTVTALFRNAAHRDAVAATDATPVVFDIEHANTDAIAGQLAGHDAVVWSAGAGGGDPARTYAVDRDAAIRSIDAAALAGVRRYVMVSYLGAGFDHGIAPDDGFFAYAQAKAAADAHLRASALDWTILGPGLLTDAAGTGRITDGRTADSGTPVSRGNVAAVAAIVLETPGTVGRTLDFVDGDTPIEAFVGAR</sequence>
<evidence type="ECO:0000313" key="2">
    <source>
        <dbReference type="EMBL" id="MDR7194721.1"/>
    </source>
</evidence>
<protein>
    <submittedName>
        <fullName evidence="2">Uncharacterized protein YbjT (DUF2867 family)</fullName>
    </submittedName>
</protein>
<dbReference type="CDD" id="cd05243">
    <property type="entry name" value="SDR_a5"/>
    <property type="match status" value="1"/>
</dbReference>
<dbReference type="PANTHER" id="PTHR15020">
    <property type="entry name" value="FLAVIN REDUCTASE-RELATED"/>
    <property type="match status" value="1"/>
</dbReference>
<evidence type="ECO:0000313" key="3">
    <source>
        <dbReference type="Proteomes" id="UP001256588"/>
    </source>
</evidence>
<evidence type="ECO:0000259" key="1">
    <source>
        <dbReference type="Pfam" id="PF13460"/>
    </source>
</evidence>
<feature type="domain" description="NAD(P)-binding" evidence="1">
    <location>
        <begin position="8"/>
        <end position="194"/>
    </location>
</feature>
<keyword evidence="3" id="KW-1185">Reference proteome</keyword>
<proteinExistence type="predicted"/>
<dbReference type="Proteomes" id="UP001256588">
    <property type="component" value="Unassembled WGS sequence"/>
</dbReference>
<reference evidence="2 3" key="1">
    <citation type="submission" date="2023-07" db="EMBL/GenBank/DDBJ databases">
        <title>Sorghum-associated microbial communities from plants grown in Nebraska, USA.</title>
        <authorList>
            <person name="Schachtman D."/>
        </authorList>
    </citation>
    <scope>NUCLEOTIDE SEQUENCE [LARGE SCALE GENOMIC DNA]</scope>
    <source>
        <strain evidence="2 3">4099</strain>
    </source>
</reference>
<gene>
    <name evidence="2" type="ORF">J2W68_003469</name>
</gene>
<dbReference type="InterPro" id="IPR016040">
    <property type="entry name" value="NAD(P)-bd_dom"/>
</dbReference>